<evidence type="ECO:0000259" key="6">
    <source>
        <dbReference type="PROSITE" id="PS51684"/>
    </source>
</evidence>
<dbReference type="Pfam" id="PF02475">
    <property type="entry name" value="TRM5-TYW2_MTfase"/>
    <property type="match status" value="1"/>
</dbReference>
<dbReference type="Gene3D" id="3.40.50.150">
    <property type="entry name" value="Vaccinia Virus protein VP39"/>
    <property type="match status" value="1"/>
</dbReference>
<keyword evidence="3" id="KW-0808">Transferase</keyword>
<evidence type="ECO:0000256" key="2">
    <source>
        <dbReference type="ARBA" id="ARBA00022603"/>
    </source>
</evidence>
<dbReference type="GO" id="GO:0002939">
    <property type="term" value="P:tRNA N1-guanine methylation"/>
    <property type="evidence" value="ECO:0007669"/>
    <property type="project" value="TreeGrafter"/>
</dbReference>
<dbReference type="PANTHER" id="PTHR23245:SF36">
    <property type="entry name" value="TRNA (GUANINE(37)-N1)-METHYLTRANSFERASE"/>
    <property type="match status" value="1"/>
</dbReference>
<evidence type="ECO:0000256" key="5">
    <source>
        <dbReference type="ARBA" id="ARBA00022694"/>
    </source>
</evidence>
<dbReference type="GO" id="GO:0005737">
    <property type="term" value="C:cytoplasm"/>
    <property type="evidence" value="ECO:0007669"/>
    <property type="project" value="TreeGrafter"/>
</dbReference>
<name>A0A9Q4KVV8_9EURY</name>
<dbReference type="InterPro" id="IPR030382">
    <property type="entry name" value="MeTrfase_TRM5/TYW2"/>
</dbReference>
<reference evidence="7" key="1">
    <citation type="submission" date="2022-01" db="EMBL/GenBank/DDBJ databases">
        <title>Draft genome of Methanogenium marinum DSM 15558.</title>
        <authorList>
            <person name="Chen S.-C."/>
            <person name="You Y.-T."/>
        </authorList>
    </citation>
    <scope>NUCLEOTIDE SEQUENCE</scope>
    <source>
        <strain evidence="7">DSM 15558</strain>
    </source>
</reference>
<dbReference type="PROSITE" id="PS51684">
    <property type="entry name" value="SAM_MT_TRM5_TYW2"/>
    <property type="match status" value="1"/>
</dbReference>
<dbReference type="PANTHER" id="PTHR23245">
    <property type="entry name" value="TRNA METHYLTRANSFERASE"/>
    <property type="match status" value="1"/>
</dbReference>
<proteinExistence type="predicted"/>
<evidence type="ECO:0000313" key="7">
    <source>
        <dbReference type="EMBL" id="MDE4908730.1"/>
    </source>
</evidence>
<accession>A0A9Q4KVV8</accession>
<dbReference type="AlphaFoldDB" id="A0A9Q4KVV8"/>
<comment type="caution">
    <text evidence="7">The sequence shown here is derived from an EMBL/GenBank/DDBJ whole genome shotgun (WGS) entry which is preliminary data.</text>
</comment>
<dbReference type="InterPro" id="IPR056743">
    <property type="entry name" value="TRM5-TYW2-like_MTfase"/>
</dbReference>
<keyword evidence="4" id="KW-0949">S-adenosyl-L-methionine</keyword>
<dbReference type="Gene3D" id="3.30.70.2580">
    <property type="match status" value="1"/>
</dbReference>
<dbReference type="InterPro" id="IPR029063">
    <property type="entry name" value="SAM-dependent_MTases_sf"/>
</dbReference>
<dbReference type="Pfam" id="PF18093">
    <property type="entry name" value="Trm5_N"/>
    <property type="match status" value="1"/>
</dbReference>
<dbReference type="EMBL" id="JAKELO010000002">
    <property type="protein sequence ID" value="MDE4908730.1"/>
    <property type="molecule type" value="Genomic_DNA"/>
</dbReference>
<dbReference type="RefSeq" id="WP_274925344.1">
    <property type="nucleotide sequence ID" value="NZ_JAKELO010000002.1"/>
</dbReference>
<dbReference type="Gene3D" id="3.30.300.110">
    <property type="entry name" value="Met-10+ protein-like domains"/>
    <property type="match status" value="1"/>
</dbReference>
<organism evidence="7 8">
    <name type="scientific">Methanogenium marinum</name>
    <dbReference type="NCBI Taxonomy" id="348610"/>
    <lineage>
        <taxon>Archaea</taxon>
        <taxon>Methanobacteriati</taxon>
        <taxon>Methanobacteriota</taxon>
        <taxon>Stenosarchaea group</taxon>
        <taxon>Methanomicrobia</taxon>
        <taxon>Methanomicrobiales</taxon>
        <taxon>Methanomicrobiaceae</taxon>
        <taxon>Methanogenium</taxon>
    </lineage>
</organism>
<evidence type="ECO:0000256" key="3">
    <source>
        <dbReference type="ARBA" id="ARBA00022679"/>
    </source>
</evidence>
<dbReference type="InterPro" id="IPR040601">
    <property type="entry name" value="Trm5a/b_N"/>
</dbReference>
<gene>
    <name evidence="7" type="ORF">L0665_08940</name>
</gene>
<feature type="domain" description="SAM-dependent methyltransferase TRM5/TYW2-type" evidence="6">
    <location>
        <begin position="69"/>
        <end position="306"/>
    </location>
</feature>
<keyword evidence="2 7" id="KW-0489">Methyltransferase</keyword>
<dbReference type="Proteomes" id="UP001143747">
    <property type="component" value="Unassembled WGS sequence"/>
</dbReference>
<evidence type="ECO:0000256" key="4">
    <source>
        <dbReference type="ARBA" id="ARBA00022691"/>
    </source>
</evidence>
<keyword evidence="1" id="KW-0963">Cytoplasm</keyword>
<dbReference type="CDD" id="cd02440">
    <property type="entry name" value="AdoMet_MTases"/>
    <property type="match status" value="1"/>
</dbReference>
<sequence>MKQEQWCVRVPVREGEPMRRQLLSDGVLDTSLKPIRDGAFLLFPVTEPARGTERWECETNVKPTPLPRHDLVGGIAIMQDDDAEAAEILLTSRPSIHTVLHAETPVSGEYRTRAFRVLAGVPVTATECTEYGMRFKIDLEAAYFSARLANERQRVVSLMKEGERVCDMFSGVGPFAIALAEKAGIVFAGDINPGAVLLMEENIRLNRCHNVIPMLADALHLGDVLTEDSFDRIIMNLPMSPVPFFETAVRLVRPGGTIHLYAMQEDEGEYREMIEGYPCTITGERQVRSYSAAQHHAVYDIIRTIE</sequence>
<keyword evidence="5" id="KW-0819">tRNA processing</keyword>
<evidence type="ECO:0000313" key="8">
    <source>
        <dbReference type="Proteomes" id="UP001143747"/>
    </source>
</evidence>
<dbReference type="GO" id="GO:0008175">
    <property type="term" value="F:tRNA methyltransferase activity"/>
    <property type="evidence" value="ECO:0007669"/>
    <property type="project" value="TreeGrafter"/>
</dbReference>
<evidence type="ECO:0000256" key="1">
    <source>
        <dbReference type="ARBA" id="ARBA00022490"/>
    </source>
</evidence>
<protein>
    <submittedName>
        <fullName evidence="7">Class I SAM-dependent methyltransferase family protein</fullName>
    </submittedName>
</protein>
<dbReference type="SUPFAM" id="SSF53335">
    <property type="entry name" value="S-adenosyl-L-methionine-dependent methyltransferases"/>
    <property type="match status" value="1"/>
</dbReference>
<keyword evidence="8" id="KW-1185">Reference proteome</keyword>